<sequence length="38" mass="4385">MKVVVNVMPLIALILIDRWQLLPRLFDEILIPPTRSNG</sequence>
<dbReference type="AlphaFoldDB" id="B5W6G0"/>
<keyword evidence="2" id="KW-1185">Reference proteome</keyword>
<proteinExistence type="predicted"/>
<organism evidence="1 2">
    <name type="scientific">Limnospira maxima CS-328</name>
    <dbReference type="NCBI Taxonomy" id="513049"/>
    <lineage>
        <taxon>Bacteria</taxon>
        <taxon>Bacillati</taxon>
        <taxon>Cyanobacteriota</taxon>
        <taxon>Cyanophyceae</taxon>
        <taxon>Oscillatoriophycideae</taxon>
        <taxon>Oscillatoriales</taxon>
        <taxon>Sirenicapillariaceae</taxon>
        <taxon>Limnospira</taxon>
    </lineage>
</organism>
<evidence type="ECO:0000313" key="2">
    <source>
        <dbReference type="Proteomes" id="UP000004061"/>
    </source>
</evidence>
<dbReference type="EMBL" id="ABYK01000043">
    <property type="protein sequence ID" value="EDZ92868.1"/>
    <property type="molecule type" value="Genomic_DNA"/>
</dbReference>
<name>B5W6G0_LIMMA</name>
<accession>B5W6G0</accession>
<comment type="caution">
    <text evidence="1">The sequence shown here is derived from an EMBL/GenBank/DDBJ whole genome shotgun (WGS) entry which is preliminary data.</text>
</comment>
<gene>
    <name evidence="1" type="ORF">AmaxDRAFT_4359</name>
</gene>
<evidence type="ECO:0000313" key="1">
    <source>
        <dbReference type="EMBL" id="EDZ92868.1"/>
    </source>
</evidence>
<reference evidence="1 2" key="1">
    <citation type="journal article" date="2011" name="Appl. Environ. Microbiol.">
        <title>Contribution of a Sodium Ion Gradient to Energy Conservation during Fermentation in the Cyanobacterium Arthrospira (Spirulina) maxima CS-328.</title>
        <authorList>
            <person name="Carrieri D."/>
            <person name="Ananyev G."/>
            <person name="Lenz O."/>
            <person name="Bryant D.A."/>
            <person name="Dismukes G.C."/>
        </authorList>
    </citation>
    <scope>NUCLEOTIDE SEQUENCE [LARGE SCALE GENOMIC DNA]</scope>
    <source>
        <strain evidence="1 2">CS-328</strain>
    </source>
</reference>
<protein>
    <submittedName>
        <fullName evidence="1">Uncharacterized protein</fullName>
    </submittedName>
</protein>
<dbReference type="Proteomes" id="UP000004061">
    <property type="component" value="Unassembled WGS sequence"/>
</dbReference>